<dbReference type="InterPro" id="IPR045450">
    <property type="entry name" value="VMAP_C"/>
</dbReference>
<organism evidence="3">
    <name type="scientific">Trichodesmium erythraeum (strain IMS101)</name>
    <dbReference type="NCBI Taxonomy" id="203124"/>
    <lineage>
        <taxon>Bacteria</taxon>
        <taxon>Bacillati</taxon>
        <taxon>Cyanobacteriota</taxon>
        <taxon>Cyanophyceae</taxon>
        <taxon>Oscillatoriophycideae</taxon>
        <taxon>Oscillatoriales</taxon>
        <taxon>Microcoleaceae</taxon>
        <taxon>Trichodesmium</taxon>
    </lineage>
</organism>
<dbReference type="KEGG" id="ter:Tery_4308"/>
<reference evidence="3" key="1">
    <citation type="submission" date="2006-06" db="EMBL/GenBank/DDBJ databases">
        <title>Complete sequence of Trichodesmium erythraeum IMS101.</title>
        <authorList>
            <consortium name="US DOE Joint Genome Institute"/>
            <person name="Copeland A."/>
            <person name="Lucas S."/>
            <person name="Lapidus A."/>
            <person name="Barry K."/>
            <person name="Detter J.C."/>
            <person name="Glavina del Rio T."/>
            <person name="Hammon N."/>
            <person name="Israni S."/>
            <person name="Dalin E."/>
            <person name="Tice H."/>
            <person name="Pitluck S."/>
            <person name="Kiss H."/>
            <person name="Munk A.C."/>
            <person name="Brettin T."/>
            <person name="Bruce D."/>
            <person name="Han C."/>
            <person name="Tapia R."/>
            <person name="Gilna P."/>
            <person name="Schmutz J."/>
            <person name="Larimer F."/>
            <person name="Land M."/>
            <person name="Hauser L."/>
            <person name="Kyrpides N."/>
            <person name="Kim E."/>
            <person name="Richardson P."/>
        </authorList>
    </citation>
    <scope>NUCLEOTIDE SEQUENCE [LARGE SCALE GENOMIC DNA]</scope>
    <source>
        <strain evidence="3">IMS101</strain>
    </source>
</reference>
<dbReference type="Pfam" id="PF20028">
    <property type="entry name" value="VMAP-C"/>
    <property type="match status" value="1"/>
</dbReference>
<dbReference type="EMBL" id="CP000393">
    <property type="protein sequence ID" value="ABG53303.1"/>
    <property type="molecule type" value="Genomic_DNA"/>
</dbReference>
<evidence type="ECO:0000259" key="2">
    <source>
        <dbReference type="Pfam" id="PF20028"/>
    </source>
</evidence>
<accession>Q10WS1</accession>
<sequence>MNLSKSERKYLFKALEDGYRSYDQLRIMFRLNLEKNLEEIVKRDPLDNVILALIEWAESQNKLLDLVWGANDQNPHNLPIKNITYQLFYITEKQWEKLYKLLSQIHPTYLDLAFQETFQPKEIVEVDPRLINLKSLEAEETQDTLKDNLIKKREQSSREIPVVLEFVDYLSRMPYEQIDISLQTILSNPNYLPTKSTIPNEFKTWVSEVSHQLNIQLETQKQKESRSNLKIWLSKFTARLQKKDTLLKTQEKNKNLSKFLPTEKIQPYLLISLEDAGSDLLLQGELVLEKDHSKKILKQKPIYIQEQTQAVRCAKNFKKIGNCLKKFIQKSYWKLQHYRSRNSNIRFEPSIIIELFLPIKYFLKPMEAIPLPIKNSTLFAGESRKLCCEHPLTFRILERFETYQNNREYLLRLENNWQEVNDFFISQSPLTSEIIENKFEHHSRYEKWKILEARLRDNQKIGINIISPLKNIQEIKEIMKAIIIAGIPIALWSINLKYTPEKLKTNFLQILTLQDIKSLTSLLNSIKKLREEAYIDDNNEEKLGYGLGFLCDNPYRILSRFEEDDAYTFG</sequence>
<dbReference type="eggNOG" id="COG3591">
    <property type="taxonomic scope" value="Bacteria"/>
</dbReference>
<dbReference type="InterPro" id="IPR045430">
    <property type="entry name" value="EAD1"/>
</dbReference>
<dbReference type="AlphaFoldDB" id="Q10WS1"/>
<gene>
    <name evidence="3" type="ordered locus">Tery_4308</name>
</gene>
<feature type="domain" description="vWA-MoxR associated protein C-terminal" evidence="2">
    <location>
        <begin position="346"/>
        <end position="554"/>
    </location>
</feature>
<proteinExistence type="predicted"/>
<dbReference type="Pfam" id="PF19955">
    <property type="entry name" value="EAD1"/>
    <property type="match status" value="1"/>
</dbReference>
<dbReference type="HOGENOM" id="CLU_533037_0_0_3"/>
<dbReference type="RefSeq" id="WP_011613629.1">
    <property type="nucleotide sequence ID" value="NC_008312.1"/>
</dbReference>
<protein>
    <submittedName>
        <fullName evidence="3">Uncharacterized protein</fullName>
    </submittedName>
</protein>
<dbReference type="OrthoDB" id="506064at2"/>
<evidence type="ECO:0000313" key="3">
    <source>
        <dbReference type="EMBL" id="ABG53303.1"/>
    </source>
</evidence>
<name>Q10WS1_TRIEI</name>
<feature type="domain" description="Effector-associated" evidence="1">
    <location>
        <begin position="1"/>
        <end position="84"/>
    </location>
</feature>
<evidence type="ECO:0000259" key="1">
    <source>
        <dbReference type="Pfam" id="PF19955"/>
    </source>
</evidence>